<dbReference type="InterPro" id="IPR001849">
    <property type="entry name" value="PH_domain"/>
</dbReference>
<evidence type="ECO:0000259" key="11">
    <source>
        <dbReference type="PROSITE" id="PS50003"/>
    </source>
</evidence>
<dbReference type="Pfam" id="PF00387">
    <property type="entry name" value="PI-PLC-Y"/>
    <property type="match status" value="1"/>
</dbReference>
<dbReference type="PIRSF" id="PIRSF000956">
    <property type="entry name" value="PLC-beta"/>
    <property type="match status" value="1"/>
</dbReference>
<keyword evidence="16" id="KW-1185">Reference proteome</keyword>
<dbReference type="FunCoup" id="T1G8B5">
    <property type="interactions" value="209"/>
</dbReference>
<evidence type="ECO:0000259" key="12">
    <source>
        <dbReference type="PROSITE" id="PS50004"/>
    </source>
</evidence>
<dbReference type="Pfam" id="PF00168">
    <property type="entry name" value="C2"/>
    <property type="match status" value="1"/>
</dbReference>
<dbReference type="SUPFAM" id="SSF47473">
    <property type="entry name" value="EF-hand"/>
    <property type="match status" value="1"/>
</dbReference>
<dbReference type="PROSITE" id="PS50007">
    <property type="entry name" value="PIPLC_X_DOMAIN"/>
    <property type="match status" value="1"/>
</dbReference>
<dbReference type="InterPro" id="IPR042531">
    <property type="entry name" value="PLC-beta_C_sf"/>
</dbReference>
<evidence type="ECO:0000256" key="9">
    <source>
        <dbReference type="SAM" id="Coils"/>
    </source>
</evidence>
<dbReference type="FunFam" id="1.20.1230.10:FF:000010">
    <property type="entry name" value="1-phosphatidylinositol 4,5-bisphosphate phosphodiesterase"/>
    <property type="match status" value="1"/>
</dbReference>
<dbReference type="InterPro" id="IPR053945">
    <property type="entry name" value="PLCB1-4-like_EFh"/>
</dbReference>
<evidence type="ECO:0000256" key="8">
    <source>
        <dbReference type="RuleBase" id="RU361133"/>
    </source>
</evidence>
<dbReference type="CDD" id="cd16211">
    <property type="entry name" value="EFh_PI-PLCbeta4"/>
    <property type="match status" value="1"/>
</dbReference>
<evidence type="ECO:0000256" key="5">
    <source>
        <dbReference type="PIRNR" id="PIRNR000956"/>
    </source>
</evidence>
<dbReference type="GO" id="GO:0048015">
    <property type="term" value="P:phosphatidylinositol-mediated signaling"/>
    <property type="evidence" value="ECO:0000318"/>
    <property type="project" value="GO_Central"/>
</dbReference>
<sequence>MSKAFDFQWQITVPKILRDGIVAHRYIEEAGVCDYDCIVKVDDYGFFIYWKSDGKDGQLIDCSEVSEVLLGSLPKDMRLLTEIESRCQSQIDRKIFTVCSGLDLINVTYNNFVAESEEEAKTWVDALMSVIHNYKANHICPMTCLKKHWMRLSFLVSPSGNIPVRSLMKTFASGKNEKIVMQTLKDLGLASGKTDEIEREDFTFEKFCDLYHKICPRSDIEKLFSEMLFGKGKPFWTWQQFVNFLNERQRDDRLNEILYPFFDRKRVKQLIDTYEVIEEFKSAEQLSLSGLCRYLMSDDNPPVFLDRLDIYHDMDQPLAHYYINSSHNTYLIGRQFGGKSSVEMYRQVLLAGCRCIELDCWDGKGEEQEPIITHGKAMCTDILFIDVIKAIKDTAFVTSEYPIILSFENHCSKPQQYKLAKYCEDIFGDLLLKKPIDSHPLEPGVPLPSPNSLKRKILIKNKRLKPDVEKVQLEMFYQGQDKAILDFNESEEPVENAGHPPIVDDGSKELTPDEETALMVNYQYTGATTNIHPLLSSFINYAQPIKFQGFNAAEEKNIHYQMSSFNESAAIGCLKQAAIEFVNYNKRQMSRIYPKGGRVDSSNYMPQIFWNAGSQMVALNFQTSDLSMQINQGKFEYNGNCGYLLKPDFMRRKDRTFDPFSESPVDGVIAAHCSVEVISGQFLSDKRVGTYVEVDMYGLPSDTIRKEFRTRIVPNNGLNPVFNEEPFVFRKVILPDLAILRIGVYEETGKLIGQRILPLDGLQSGYRHILLRTESNFPLSLPMIFCRIVLKTYVPEGFGDLVDALSSPIQFLTQAEKRSKQLQQLGIEEADINDNSNNVNNNNNINSNNNNNNNNAAATKRQENNVSCNIPQSATMNSLMKIDDVTLEDVYTSRDFIKIKKKLDKEMAKLQKKHVKEKIKFYQKQFKECEKLLAGCEKEASKVGKNSKKWLVGRVCVCVCVEIEITNAADRLSSSHQSKLQELIAEQTIAYTELIRNQTNTEFELQASQAKIKLDHVTSFLRERQELQMKALLTKNDKENKELKTKQAKHSMDCSKNIQADKNIKNKAERDRQNISFHIIYNNYYYLHTHTHTRTHAHARTHTQTYQGNERE</sequence>
<feature type="domain" description="C2" evidence="12">
    <location>
        <begin position="654"/>
        <end position="779"/>
    </location>
</feature>
<dbReference type="Gene3D" id="2.60.40.150">
    <property type="entry name" value="C2 domain"/>
    <property type="match status" value="1"/>
</dbReference>
<dbReference type="SUPFAM" id="SSF50729">
    <property type="entry name" value="PH domain-like"/>
    <property type="match status" value="1"/>
</dbReference>
<dbReference type="RefSeq" id="XP_009012086.1">
    <property type="nucleotide sequence ID" value="XM_009013838.1"/>
</dbReference>
<evidence type="ECO:0000256" key="4">
    <source>
        <dbReference type="ARBA" id="ARBA00023224"/>
    </source>
</evidence>
<dbReference type="InterPro" id="IPR000909">
    <property type="entry name" value="PLipase_C_PInositol-sp_X_dom"/>
</dbReference>
<evidence type="ECO:0000256" key="7">
    <source>
        <dbReference type="PIRSR" id="PIRSR000956-2"/>
    </source>
</evidence>
<reference evidence="15" key="3">
    <citation type="submission" date="2015-06" db="UniProtKB">
        <authorList>
            <consortium name="EnsemblMetazoa"/>
        </authorList>
    </citation>
    <scope>IDENTIFICATION</scope>
</reference>
<keyword evidence="4 5" id="KW-0807">Transducer</keyword>
<dbReference type="OrthoDB" id="269822at2759"/>
<feature type="binding site" evidence="7">
    <location>
        <position position="328"/>
    </location>
    <ligand>
        <name>Ca(2+)</name>
        <dbReference type="ChEBI" id="CHEBI:29108"/>
    </ligand>
</feature>
<keyword evidence="1 5" id="KW-0378">Hydrolase</keyword>
<dbReference type="eggNOG" id="KOG1265">
    <property type="taxonomic scope" value="Eukaryota"/>
</dbReference>
<evidence type="ECO:0000313" key="14">
    <source>
        <dbReference type="EMBL" id="ESO09820.1"/>
    </source>
</evidence>
<dbReference type="Gene3D" id="1.20.1230.10">
    <property type="entry name" value="Phospholipase C beta, distal C-terminal domain"/>
    <property type="match status" value="1"/>
</dbReference>
<dbReference type="SUPFAM" id="SSF49562">
    <property type="entry name" value="C2 domain (Calcium/lipid-binding domain, CaLB)"/>
    <property type="match status" value="1"/>
</dbReference>
<dbReference type="InterPro" id="IPR037862">
    <property type="entry name" value="PLC-beta_PH"/>
</dbReference>
<evidence type="ECO:0000313" key="15">
    <source>
        <dbReference type="EnsemblMetazoa" id="HelroP92027"/>
    </source>
</evidence>
<reference evidence="16" key="1">
    <citation type="submission" date="2012-12" db="EMBL/GenBank/DDBJ databases">
        <authorList>
            <person name="Hellsten U."/>
            <person name="Grimwood J."/>
            <person name="Chapman J.A."/>
            <person name="Shapiro H."/>
            <person name="Aerts A."/>
            <person name="Otillar R.P."/>
            <person name="Terry A.Y."/>
            <person name="Boore J.L."/>
            <person name="Simakov O."/>
            <person name="Marletaz F."/>
            <person name="Cho S.-J."/>
            <person name="Edsinger-Gonzales E."/>
            <person name="Havlak P."/>
            <person name="Kuo D.-H."/>
            <person name="Larsson T."/>
            <person name="Lv J."/>
            <person name="Arendt D."/>
            <person name="Savage R."/>
            <person name="Osoegawa K."/>
            <person name="de Jong P."/>
            <person name="Lindberg D.R."/>
            <person name="Seaver E.C."/>
            <person name="Weisblat D.A."/>
            <person name="Putnam N.H."/>
            <person name="Grigoriev I.V."/>
            <person name="Rokhsar D.S."/>
        </authorList>
    </citation>
    <scope>NUCLEOTIDE SEQUENCE</scope>
</reference>
<dbReference type="InterPro" id="IPR011992">
    <property type="entry name" value="EF-hand-dom_pair"/>
</dbReference>
<reference evidence="14 16" key="2">
    <citation type="journal article" date="2013" name="Nature">
        <title>Insights into bilaterian evolution from three spiralian genomes.</title>
        <authorList>
            <person name="Simakov O."/>
            <person name="Marletaz F."/>
            <person name="Cho S.J."/>
            <person name="Edsinger-Gonzales E."/>
            <person name="Havlak P."/>
            <person name="Hellsten U."/>
            <person name="Kuo D.H."/>
            <person name="Larsson T."/>
            <person name="Lv J."/>
            <person name="Arendt D."/>
            <person name="Savage R."/>
            <person name="Osoegawa K."/>
            <person name="de Jong P."/>
            <person name="Grimwood J."/>
            <person name="Chapman J.A."/>
            <person name="Shapiro H."/>
            <person name="Aerts A."/>
            <person name="Otillar R.P."/>
            <person name="Terry A.Y."/>
            <person name="Boore J.L."/>
            <person name="Grigoriev I.V."/>
            <person name="Lindberg D.R."/>
            <person name="Seaver E.C."/>
            <person name="Weisblat D.A."/>
            <person name="Putnam N.H."/>
            <person name="Rokhsar D.S."/>
        </authorList>
    </citation>
    <scope>NUCLEOTIDE SEQUENCE</scope>
</reference>
<dbReference type="EC" id="3.1.4.11" evidence="5"/>
<keyword evidence="2 5" id="KW-0442">Lipid degradation</keyword>
<dbReference type="GO" id="GO:0046488">
    <property type="term" value="P:phosphatidylinositol metabolic process"/>
    <property type="evidence" value="ECO:0000318"/>
    <property type="project" value="GO_Central"/>
</dbReference>
<dbReference type="SUPFAM" id="SSF69989">
    <property type="entry name" value="C-terminal domain of PLC-beta"/>
    <property type="match status" value="1"/>
</dbReference>
<dbReference type="Gene3D" id="3.20.20.190">
    <property type="entry name" value="Phosphatidylinositol (PI) phosphodiesterase"/>
    <property type="match status" value="1"/>
</dbReference>
<dbReference type="InParanoid" id="T1G8B5"/>
<protein>
    <recommendedName>
        <fullName evidence="5">1-phosphatidylinositol 4,5-bisphosphate phosphodiesterase</fullName>
        <ecNumber evidence="5">3.1.4.11</ecNumber>
    </recommendedName>
</protein>
<dbReference type="GO" id="GO:0005509">
    <property type="term" value="F:calcium ion binding"/>
    <property type="evidence" value="ECO:0007669"/>
    <property type="project" value="UniProtKB-UniRule"/>
</dbReference>
<dbReference type="PANTHER" id="PTHR10336:SF36">
    <property type="entry name" value="1-PHOSPHATIDYLINOSITOL 4,5-BISPHOSPHATE PHOSPHODIESTERASE BETA-4"/>
    <property type="match status" value="1"/>
</dbReference>
<gene>
    <name evidence="15" type="primary">20217312</name>
    <name evidence="14" type="ORF">HELRODRAFT_92027</name>
</gene>
<feature type="binding site" evidence="7">
    <location>
        <position position="408"/>
    </location>
    <ligand>
        <name>Ca(2+)</name>
        <dbReference type="ChEBI" id="CHEBI:29108"/>
    </ligand>
</feature>
<dbReference type="Gene3D" id="2.30.29.240">
    <property type="match status" value="1"/>
</dbReference>
<dbReference type="GO" id="GO:0051209">
    <property type="term" value="P:release of sequestered calcium ion into cytosol"/>
    <property type="evidence" value="ECO:0000318"/>
    <property type="project" value="GO_Central"/>
</dbReference>
<dbReference type="PROSITE" id="PS50003">
    <property type="entry name" value="PH_DOMAIN"/>
    <property type="match status" value="1"/>
</dbReference>
<accession>T1G8B5</accession>
<dbReference type="FunFam" id="2.60.40.150:FF:000008">
    <property type="entry name" value="1-phosphatidylinositol 4,5-bisphosphate phosphodiesterase"/>
    <property type="match status" value="1"/>
</dbReference>
<comment type="cofactor">
    <cofactor evidence="7">
        <name>Ca(2+)</name>
        <dbReference type="ChEBI" id="CHEBI:29108"/>
    </cofactor>
    <text evidence="7">Binds 1 Ca(2+) ion per subunit.</text>
</comment>
<dbReference type="EMBL" id="AMQM01009002">
    <property type="status" value="NOT_ANNOTATED_CDS"/>
    <property type="molecule type" value="Genomic_DNA"/>
</dbReference>
<dbReference type="CTD" id="20217312"/>
<keyword evidence="9" id="KW-0175">Coiled coil</keyword>
<proteinExistence type="predicted"/>
<evidence type="ECO:0000256" key="6">
    <source>
        <dbReference type="PIRSR" id="PIRSR000956-1"/>
    </source>
</evidence>
<evidence type="ECO:0000256" key="1">
    <source>
        <dbReference type="ARBA" id="ARBA00022801"/>
    </source>
</evidence>
<dbReference type="AlphaFoldDB" id="T1G8B5"/>
<feature type="region of interest" description="Disordered" evidence="10">
    <location>
        <begin position="1045"/>
        <end position="1069"/>
    </location>
</feature>
<dbReference type="HOGENOM" id="CLU_002738_2_1_1"/>
<dbReference type="KEGG" id="hro:HELRODRAFT_92027"/>
<dbReference type="PROSITE" id="PS50004">
    <property type="entry name" value="C2"/>
    <property type="match status" value="1"/>
</dbReference>
<feature type="domain" description="PI-PLC Y-box" evidence="13">
    <location>
        <begin position="535"/>
        <end position="651"/>
    </location>
</feature>
<dbReference type="CDD" id="cd13361">
    <property type="entry name" value="PH_PLC_beta"/>
    <property type="match status" value="1"/>
</dbReference>
<evidence type="ECO:0000256" key="2">
    <source>
        <dbReference type="ARBA" id="ARBA00022963"/>
    </source>
</evidence>
<comment type="catalytic activity">
    <reaction evidence="5 8">
        <text>a 1,2-diacyl-sn-glycero-3-phospho-(1D-myo-inositol-4,5-bisphosphate) + H2O = 1D-myo-inositol 1,4,5-trisphosphate + a 1,2-diacyl-sn-glycerol + H(+)</text>
        <dbReference type="Rhea" id="RHEA:33179"/>
        <dbReference type="ChEBI" id="CHEBI:15377"/>
        <dbReference type="ChEBI" id="CHEBI:15378"/>
        <dbReference type="ChEBI" id="CHEBI:17815"/>
        <dbReference type="ChEBI" id="CHEBI:58456"/>
        <dbReference type="ChEBI" id="CHEBI:203600"/>
        <dbReference type="EC" id="3.1.4.11"/>
    </reaction>
</comment>
<feature type="active site" evidence="6">
    <location>
        <position position="374"/>
    </location>
</feature>
<dbReference type="SUPFAM" id="SSF51695">
    <property type="entry name" value="PLC-like phosphodiesterases"/>
    <property type="match status" value="1"/>
</dbReference>
<dbReference type="GO" id="GO:0016042">
    <property type="term" value="P:lipid catabolic process"/>
    <property type="evidence" value="ECO:0007669"/>
    <property type="project" value="UniProtKB-KW"/>
</dbReference>
<dbReference type="FunFam" id="1.10.238.10:FF:000024">
    <property type="entry name" value="1-phosphatidylinositol 4,5-bisphosphate phosphodiesterase"/>
    <property type="match status" value="1"/>
</dbReference>
<dbReference type="Pfam" id="PF22631">
    <property type="entry name" value="PLCB1-4-like_EFh"/>
    <property type="match status" value="1"/>
</dbReference>
<dbReference type="CDD" id="cd00275">
    <property type="entry name" value="C2_PLC_like"/>
    <property type="match status" value="1"/>
</dbReference>
<dbReference type="Proteomes" id="UP000015101">
    <property type="component" value="Unassembled WGS sequence"/>
</dbReference>
<dbReference type="PANTHER" id="PTHR10336">
    <property type="entry name" value="PHOSPHOINOSITIDE-SPECIFIC PHOSPHOLIPASE C FAMILY PROTEIN"/>
    <property type="match status" value="1"/>
</dbReference>
<dbReference type="PROSITE" id="PS50008">
    <property type="entry name" value="PIPLC_Y_DOMAIN"/>
    <property type="match status" value="1"/>
</dbReference>
<dbReference type="InterPro" id="IPR001192">
    <property type="entry name" value="PI-PLC_fam"/>
</dbReference>
<dbReference type="EMBL" id="KB095906">
    <property type="protein sequence ID" value="ESO09820.1"/>
    <property type="molecule type" value="Genomic_DNA"/>
</dbReference>
<dbReference type="SMART" id="SM00148">
    <property type="entry name" value="PLCXc"/>
    <property type="match status" value="1"/>
</dbReference>
<dbReference type="Gene3D" id="1.10.238.10">
    <property type="entry name" value="EF-hand"/>
    <property type="match status" value="1"/>
</dbReference>
<dbReference type="SMART" id="SM00239">
    <property type="entry name" value="C2"/>
    <property type="match status" value="1"/>
</dbReference>
<dbReference type="PRINTS" id="PR00390">
    <property type="entry name" value="PHPHLIPASEC"/>
</dbReference>
<dbReference type="Pfam" id="PF00388">
    <property type="entry name" value="PI-PLC-X"/>
    <property type="match status" value="1"/>
</dbReference>
<evidence type="ECO:0000256" key="10">
    <source>
        <dbReference type="SAM" id="MobiDB-lite"/>
    </source>
</evidence>
<dbReference type="CDD" id="cd08591">
    <property type="entry name" value="PI-PLCc_beta"/>
    <property type="match status" value="1"/>
</dbReference>
<feature type="binding site" evidence="7">
    <location>
        <position position="357"/>
    </location>
    <ligand>
        <name>Ca(2+)</name>
        <dbReference type="ChEBI" id="CHEBI:29108"/>
    </ligand>
</feature>
<dbReference type="GO" id="GO:0004435">
    <property type="term" value="F:phosphatidylinositol-4,5-bisphosphate phospholipase C activity"/>
    <property type="evidence" value="ECO:0000318"/>
    <property type="project" value="GO_Central"/>
</dbReference>
<dbReference type="InterPro" id="IPR035892">
    <property type="entry name" value="C2_domain_sf"/>
</dbReference>
<dbReference type="EnsemblMetazoa" id="HelroT92027">
    <property type="protein sequence ID" value="HelroP92027"/>
    <property type="gene ID" value="HelroG92027"/>
</dbReference>
<feature type="domain" description="PH" evidence="11">
    <location>
        <begin position="112"/>
        <end position="132"/>
    </location>
</feature>
<name>T1G8B5_HELRO</name>
<dbReference type="InterPro" id="IPR016280">
    <property type="entry name" value="PLC-beta"/>
</dbReference>
<feature type="binding site" evidence="7">
    <location>
        <position position="359"/>
    </location>
    <ligand>
        <name>Ca(2+)</name>
        <dbReference type="ChEBI" id="CHEBI:29108"/>
    </ligand>
</feature>
<evidence type="ECO:0000256" key="3">
    <source>
        <dbReference type="ARBA" id="ARBA00023098"/>
    </source>
</evidence>
<evidence type="ECO:0000313" key="16">
    <source>
        <dbReference type="Proteomes" id="UP000015101"/>
    </source>
</evidence>
<dbReference type="InterPro" id="IPR001711">
    <property type="entry name" value="PLipase_C_Pinositol-sp_Y"/>
</dbReference>
<feature type="compositionally biased region" description="Low complexity" evidence="10">
    <location>
        <begin position="833"/>
        <end position="855"/>
    </location>
</feature>
<dbReference type="InterPro" id="IPR000008">
    <property type="entry name" value="C2_dom"/>
</dbReference>
<dbReference type="OMA" id="TQLMKHW"/>
<feature type="active site" evidence="6">
    <location>
        <position position="327"/>
    </location>
</feature>
<evidence type="ECO:0000259" key="13">
    <source>
        <dbReference type="PROSITE" id="PS50008"/>
    </source>
</evidence>
<feature type="coiled-coil region" evidence="9">
    <location>
        <begin position="900"/>
        <end position="939"/>
    </location>
</feature>
<keyword evidence="7" id="KW-0479">Metal-binding</keyword>
<dbReference type="GeneID" id="20217312"/>
<keyword evidence="7" id="KW-0106">Calcium</keyword>
<dbReference type="SMART" id="SM00149">
    <property type="entry name" value="PLCYc"/>
    <property type="match status" value="1"/>
</dbReference>
<dbReference type="Pfam" id="PF17787">
    <property type="entry name" value="PH_14"/>
    <property type="match status" value="1"/>
</dbReference>
<organism evidence="15 16">
    <name type="scientific">Helobdella robusta</name>
    <name type="common">Californian leech</name>
    <dbReference type="NCBI Taxonomy" id="6412"/>
    <lineage>
        <taxon>Eukaryota</taxon>
        <taxon>Metazoa</taxon>
        <taxon>Spiralia</taxon>
        <taxon>Lophotrochozoa</taxon>
        <taxon>Annelida</taxon>
        <taxon>Clitellata</taxon>
        <taxon>Hirudinea</taxon>
        <taxon>Rhynchobdellida</taxon>
        <taxon>Glossiphoniidae</taxon>
        <taxon>Helobdella</taxon>
    </lineage>
</organism>
<keyword evidence="3 5" id="KW-0443">Lipid metabolism</keyword>
<dbReference type="InterPro" id="IPR017946">
    <property type="entry name" value="PLC-like_Pdiesterase_TIM-brl"/>
</dbReference>
<dbReference type="STRING" id="6412.T1G8B5"/>
<feature type="region of interest" description="Disordered" evidence="10">
    <location>
        <begin position="832"/>
        <end position="861"/>
    </location>
</feature>